<evidence type="ECO:0000256" key="5">
    <source>
        <dbReference type="ARBA" id="ARBA00022692"/>
    </source>
</evidence>
<dbReference type="InterPro" id="IPR012910">
    <property type="entry name" value="Plug_dom"/>
</dbReference>
<name>A0A1H9MH78_9GAMM</name>
<evidence type="ECO:0000259" key="15">
    <source>
        <dbReference type="Pfam" id="PF07715"/>
    </source>
</evidence>
<keyword evidence="4" id="KW-0410">Iron transport</keyword>
<evidence type="ECO:0000256" key="8">
    <source>
        <dbReference type="ARBA" id="ARBA00023077"/>
    </source>
</evidence>
<dbReference type="InterPro" id="IPR036942">
    <property type="entry name" value="Beta-barrel_TonB_sf"/>
</dbReference>
<evidence type="ECO:0000256" key="1">
    <source>
        <dbReference type="ARBA" id="ARBA00004571"/>
    </source>
</evidence>
<evidence type="ECO:0000256" key="12">
    <source>
        <dbReference type="RuleBase" id="RU003357"/>
    </source>
</evidence>
<evidence type="ECO:0000256" key="6">
    <source>
        <dbReference type="ARBA" id="ARBA00023004"/>
    </source>
</evidence>
<dbReference type="Pfam" id="PF07715">
    <property type="entry name" value="Plug"/>
    <property type="match status" value="1"/>
</dbReference>
<evidence type="ECO:0000256" key="3">
    <source>
        <dbReference type="ARBA" id="ARBA00022452"/>
    </source>
</evidence>
<sequence length="832" mass="89489">MSNQFVKSIWGAGAALGMGLSLPANAQEATSAEAPAATSEAASSGGESADMAEVIVTARRFEERLQDVPISITVFNQQQLADRNVVNASDLATYTPSLSANQRFGSDNTSFAIRGFTQELRTSSSVATYFADVVAPRGGGSVTAGEGAGPGAFFDLQNVQVLKGPQGTLFGRNTTGGAVLLVPQKPGKAYEGYAEQSFGNYDLVRTQAVANLPFTDAVRLRLGADYQNRDGVLKNTSGTGPERLGDVAYLAARASLVLDLAANLENYTIASYSRSDNSGGLPQVFACNTAIPVFGQMSCEQLARQGSDFHSVQNPESDPRSYIRQWQAINTTTWNVNDNLTVKNIASYAQLKTIYRTGVFGTNFFMPSVLQNVPVAPGVAVNIPTGPLAGTPITFVNSDQATGVPTTDQSTLSEELQFQGRSEDQKLVWQAGLYFERSKPEGISGSQSIYRLNCSDAANLQCIDPLGMIFGRPAGLVQKQLGNIEYRNEAVYAQGTYALTEQFKLTGGLRYTRDHTEGDSQMWSYTFYPNPSSPTESCVNPSSSLANGCAKSLKKDSKAPTWLIDLNYKPNQDVLLYAKYARGYRQGSVNIFGADGYDSFDPEKVDTYEVGSKLSFKVPFPGSFNIAAFYNDFRDQQLQVNFTSTTGGAVPSTGIVNAGKSRIQGVEVETMIMPLKGVTLSVSYTYLDTELKSLDPVSAVAPYDLAQVQAAKGGPLTFSPKNKMSLTAAYRFPLADRLGRLEAAASYIYTDKQLSSSASPLGTLPSFELLNLNLNWGAVGGSPVDLALFATNVLDKEYATYISGLYNNGGFESRQLGEPRMFGGRLRYNFGG</sequence>
<keyword evidence="17" id="KW-1185">Reference proteome</keyword>
<evidence type="ECO:0000256" key="10">
    <source>
        <dbReference type="ARBA" id="ARBA00023237"/>
    </source>
</evidence>
<dbReference type="InterPro" id="IPR000531">
    <property type="entry name" value="Beta-barrel_TonB"/>
</dbReference>
<keyword evidence="5 11" id="KW-0812">Transmembrane</keyword>
<feature type="signal peptide" evidence="13">
    <location>
        <begin position="1"/>
        <end position="26"/>
    </location>
</feature>
<dbReference type="RefSeq" id="WP_093289697.1">
    <property type="nucleotide sequence ID" value="NZ_FOFS01000023.1"/>
</dbReference>
<protein>
    <submittedName>
        <fullName evidence="16">Outer membrane receptor proteins, mostly Fe transport</fullName>
    </submittedName>
</protein>
<dbReference type="PANTHER" id="PTHR32552:SF81">
    <property type="entry name" value="TONB-DEPENDENT OUTER MEMBRANE RECEPTOR"/>
    <property type="match status" value="1"/>
</dbReference>
<keyword evidence="6" id="KW-0408">Iron</keyword>
<dbReference type="OrthoDB" id="127311at2"/>
<keyword evidence="3 11" id="KW-1134">Transmembrane beta strand</keyword>
<evidence type="ECO:0000256" key="9">
    <source>
        <dbReference type="ARBA" id="ARBA00023136"/>
    </source>
</evidence>
<comment type="subcellular location">
    <subcellularLocation>
        <location evidence="1 11">Cell outer membrane</location>
        <topology evidence="1 11">Multi-pass membrane protein</topology>
    </subcellularLocation>
</comment>
<evidence type="ECO:0000256" key="2">
    <source>
        <dbReference type="ARBA" id="ARBA00022448"/>
    </source>
</evidence>
<feature type="domain" description="TonB-dependent receptor plug" evidence="15">
    <location>
        <begin position="65"/>
        <end position="178"/>
    </location>
</feature>
<keyword evidence="13" id="KW-0732">Signal</keyword>
<evidence type="ECO:0000313" key="17">
    <source>
        <dbReference type="Proteomes" id="UP000199233"/>
    </source>
</evidence>
<keyword evidence="8 12" id="KW-0798">TonB box</keyword>
<gene>
    <name evidence="16" type="ORF">SAMN04488038_12319</name>
</gene>
<evidence type="ECO:0000313" key="16">
    <source>
        <dbReference type="EMBL" id="SER23054.1"/>
    </source>
</evidence>
<keyword evidence="16" id="KW-0675">Receptor</keyword>
<evidence type="ECO:0000256" key="4">
    <source>
        <dbReference type="ARBA" id="ARBA00022496"/>
    </source>
</evidence>
<reference evidence="16 17" key="1">
    <citation type="submission" date="2016-10" db="EMBL/GenBank/DDBJ databases">
        <authorList>
            <person name="de Groot N.N."/>
        </authorList>
    </citation>
    <scope>NUCLEOTIDE SEQUENCE [LARGE SCALE GENOMIC DNA]</scope>
    <source>
        <strain evidence="16 17">DSM 25927</strain>
    </source>
</reference>
<dbReference type="PANTHER" id="PTHR32552">
    <property type="entry name" value="FERRICHROME IRON RECEPTOR-RELATED"/>
    <property type="match status" value="1"/>
</dbReference>
<evidence type="ECO:0000256" key="7">
    <source>
        <dbReference type="ARBA" id="ARBA00023065"/>
    </source>
</evidence>
<dbReference type="SUPFAM" id="SSF56935">
    <property type="entry name" value="Porins"/>
    <property type="match status" value="1"/>
</dbReference>
<dbReference type="Gene3D" id="2.40.170.20">
    <property type="entry name" value="TonB-dependent receptor, beta-barrel domain"/>
    <property type="match status" value="1"/>
</dbReference>
<keyword evidence="10 11" id="KW-0998">Cell outer membrane</keyword>
<keyword evidence="7" id="KW-0406">Ion transport</keyword>
<feature type="domain" description="TonB-dependent receptor-like beta-barrel" evidence="14">
    <location>
        <begin position="321"/>
        <end position="792"/>
    </location>
</feature>
<evidence type="ECO:0000256" key="13">
    <source>
        <dbReference type="SAM" id="SignalP"/>
    </source>
</evidence>
<proteinExistence type="inferred from homology"/>
<dbReference type="GO" id="GO:0006826">
    <property type="term" value="P:iron ion transport"/>
    <property type="evidence" value="ECO:0007669"/>
    <property type="project" value="UniProtKB-KW"/>
</dbReference>
<feature type="chain" id="PRO_5011577163" evidence="13">
    <location>
        <begin position="27"/>
        <end position="832"/>
    </location>
</feature>
<dbReference type="Pfam" id="PF00593">
    <property type="entry name" value="TonB_dep_Rec_b-barrel"/>
    <property type="match status" value="1"/>
</dbReference>
<dbReference type="GO" id="GO:0009279">
    <property type="term" value="C:cell outer membrane"/>
    <property type="evidence" value="ECO:0007669"/>
    <property type="project" value="UniProtKB-SubCell"/>
</dbReference>
<dbReference type="Proteomes" id="UP000199233">
    <property type="component" value="Unassembled WGS sequence"/>
</dbReference>
<keyword evidence="9 11" id="KW-0472">Membrane</keyword>
<dbReference type="AlphaFoldDB" id="A0A1H9MH78"/>
<accession>A0A1H9MH78</accession>
<dbReference type="STRING" id="489703.SAMN04488038_12319"/>
<dbReference type="InterPro" id="IPR039426">
    <property type="entry name" value="TonB-dep_rcpt-like"/>
</dbReference>
<evidence type="ECO:0000256" key="11">
    <source>
        <dbReference type="PROSITE-ProRule" id="PRU01360"/>
    </source>
</evidence>
<comment type="similarity">
    <text evidence="11 12">Belongs to the TonB-dependent receptor family.</text>
</comment>
<dbReference type="PROSITE" id="PS52016">
    <property type="entry name" value="TONB_DEPENDENT_REC_3"/>
    <property type="match status" value="1"/>
</dbReference>
<keyword evidence="2 11" id="KW-0813">Transport</keyword>
<dbReference type="EMBL" id="FOFS01000023">
    <property type="protein sequence ID" value="SER23054.1"/>
    <property type="molecule type" value="Genomic_DNA"/>
</dbReference>
<organism evidence="16 17">
    <name type="scientific">Solimonas aquatica</name>
    <dbReference type="NCBI Taxonomy" id="489703"/>
    <lineage>
        <taxon>Bacteria</taxon>
        <taxon>Pseudomonadati</taxon>
        <taxon>Pseudomonadota</taxon>
        <taxon>Gammaproteobacteria</taxon>
        <taxon>Nevskiales</taxon>
        <taxon>Nevskiaceae</taxon>
        <taxon>Solimonas</taxon>
    </lineage>
</organism>
<evidence type="ECO:0000259" key="14">
    <source>
        <dbReference type="Pfam" id="PF00593"/>
    </source>
</evidence>